<protein>
    <submittedName>
        <fullName evidence="2">Gliding motility-associated C-terminal domain-containing protein</fullName>
    </submittedName>
</protein>
<dbReference type="SUPFAM" id="SSF49299">
    <property type="entry name" value="PKD domain"/>
    <property type="match status" value="2"/>
</dbReference>
<dbReference type="AlphaFoldDB" id="A0A9D7S8I2"/>
<dbReference type="SMART" id="SM00089">
    <property type="entry name" value="PKD"/>
    <property type="match status" value="3"/>
</dbReference>
<gene>
    <name evidence="2" type="ORF">IPO85_10445</name>
</gene>
<organism evidence="2 3">
    <name type="scientific">Candidatus Defluviibacterium haderslevense</name>
    <dbReference type="NCBI Taxonomy" id="2981993"/>
    <lineage>
        <taxon>Bacteria</taxon>
        <taxon>Pseudomonadati</taxon>
        <taxon>Bacteroidota</taxon>
        <taxon>Saprospiria</taxon>
        <taxon>Saprospirales</taxon>
        <taxon>Saprospiraceae</taxon>
        <taxon>Candidatus Defluviibacterium</taxon>
    </lineage>
</organism>
<feature type="domain" description="PKD" evidence="1">
    <location>
        <begin position="749"/>
        <end position="781"/>
    </location>
</feature>
<dbReference type="InterPro" id="IPR022409">
    <property type="entry name" value="PKD/Chitinase_dom"/>
</dbReference>
<dbReference type="InterPro" id="IPR026341">
    <property type="entry name" value="T9SS_type_B"/>
</dbReference>
<dbReference type="InterPro" id="IPR000601">
    <property type="entry name" value="PKD_dom"/>
</dbReference>
<reference evidence="2 3" key="1">
    <citation type="submission" date="2020-10" db="EMBL/GenBank/DDBJ databases">
        <title>Connecting structure to function with the recovery of over 1000 high-quality activated sludge metagenome-assembled genomes encoding full-length rRNA genes using long-read sequencing.</title>
        <authorList>
            <person name="Singleton C.M."/>
            <person name="Petriglieri F."/>
            <person name="Kristensen J.M."/>
            <person name="Kirkegaard R.H."/>
            <person name="Michaelsen T.Y."/>
            <person name="Andersen M.H."/>
            <person name="Karst S.M."/>
            <person name="Dueholm M.S."/>
            <person name="Nielsen P.H."/>
            <person name="Albertsen M."/>
        </authorList>
    </citation>
    <scope>NUCLEOTIDE SEQUENCE [LARGE SCALE GENOMIC DNA]</scope>
    <source>
        <strain evidence="2">Ribe_18-Q3-R11-54_BAT3C.373</strain>
    </source>
</reference>
<dbReference type="PROSITE" id="PS50093">
    <property type="entry name" value="PKD"/>
    <property type="match status" value="1"/>
</dbReference>
<dbReference type="InterPro" id="IPR035986">
    <property type="entry name" value="PKD_dom_sf"/>
</dbReference>
<dbReference type="NCBIfam" id="TIGR04131">
    <property type="entry name" value="Bac_Flav_CTERM"/>
    <property type="match status" value="1"/>
</dbReference>
<evidence type="ECO:0000313" key="3">
    <source>
        <dbReference type="Proteomes" id="UP000808349"/>
    </source>
</evidence>
<dbReference type="Pfam" id="PF13585">
    <property type="entry name" value="CHU_C"/>
    <property type="match status" value="1"/>
</dbReference>
<accession>A0A9D7S8I2</accession>
<comment type="caution">
    <text evidence="2">The sequence shown here is derived from an EMBL/GenBank/DDBJ whole genome shotgun (WGS) entry which is preliminary data.</text>
</comment>
<evidence type="ECO:0000313" key="2">
    <source>
        <dbReference type="EMBL" id="MBK9717917.1"/>
    </source>
</evidence>
<dbReference type="InterPro" id="IPR013783">
    <property type="entry name" value="Ig-like_fold"/>
</dbReference>
<dbReference type="Pfam" id="PF18911">
    <property type="entry name" value="PKD_4"/>
    <property type="match status" value="1"/>
</dbReference>
<dbReference type="CDD" id="cd00146">
    <property type="entry name" value="PKD"/>
    <property type="match status" value="1"/>
</dbReference>
<name>A0A9D7S8I2_9BACT</name>
<proteinExistence type="predicted"/>
<sequence>MKKTNKFLFQFILFAFFVFSSKSVYSSHIVGGEMTYRCLGITKDQVKIQVRFTLRRDCFNGSPEAEFDSIAHVGIFNSSGKILRELGKYGVIQMPFNKDDTLNEILKTECEVVGGDVCVHTTTYFATITLPFRQGGYIFAYQRCCRNKTITNIVEPELQGATYSLVVTEDALRYCNSSPTFGEWPAIYVCGDRPISFNHASKDLEGDSLVYTLCEPYSGADTANAKPSTPPGPPYAPIVYKAPYSLLNLLGGFPELRIDRFTGLLTGQPDKGTTGQFLVGVCVSEYRNGRLLSQTRRDFQYNVRICTTNPVSTFEPDQDVLCQGDRTVLFTNKSINAKEFTWFFDYPNTTPFAKDTNPSFTFPKSGKYTVALVSRRAKDCIDTSYKDIYVFDSTQLGANFDIAYGSCDDSINISLKNKSFDSLLNIVKWDWNATVGGKDYQSNDVDPIFNFPDTGKLHIKLIVTSSGGCLDSLEKEVYVNRLKPNFPASSIPICIGEKTKIISNPDNRFKYTWSPGEGLSCVDCPDPIANPDSTRMYYVTVTDGQCTEIDSVTIKVSKLLDIDIQADSIICKDSVSLRGIGGVEQTIEWSNLNDFSNIIQSGSFNLNTVVLDKQTFYIRAKSQFNCPGNDSITITNKKVKTKLITTDVKACEQDTFTLIINNEVPEQMLDYRWTPSTYILSGQGTTTIKGLVQKCEDQTFYINTENEFQCRANDTIHVDIICKPLVDFAVDKNCDKTLVSFINQSDKGSYFWDFGDNNTSTDKDPLHDFKKTGRYLVTLKIKGECTNEITKVIDVGFIKVNLNDTILSCNGEPVHINPNPDLNYKYQWFPATNLDDANIPNPLADVDTTTTYKVRISDPIFSDCFIERAVTIFVPPAIDLKINSDTVLCYSDTINLQATTKFSTKVEWYNRVLQFLGDGYQLKRQVSDSGYIYAYATDRYGCSENDSFKVIPIKTKYDSLLPFDLCPGADRTIEFKTLNSHRYTFNWSPTKYIVTGEKTNRIIVKPVDTTVFYVDFVNEYGCAYRDSVQINISKFDPPLVAYAEEDTIYLGQSTVLHVNRDYKNYNWIIPYGLSCTDCTDPIATPENSILYSVEAVNEDGCVERTDVRVIVIRPKCDESDVYISNIFSPNGDRLNDEFRIRSNFLKEVEMVIYDRWGEKIFETFDLNHWWDGTYKGSQLPPDVYAYYFKVRCVDDQTYSKKGNVTIVR</sequence>
<dbReference type="EMBL" id="JADKFW010000005">
    <property type="protein sequence ID" value="MBK9717917.1"/>
    <property type="molecule type" value="Genomic_DNA"/>
</dbReference>
<evidence type="ECO:0000259" key="1">
    <source>
        <dbReference type="PROSITE" id="PS50093"/>
    </source>
</evidence>
<dbReference type="Gene3D" id="2.60.40.10">
    <property type="entry name" value="Immunoglobulins"/>
    <property type="match status" value="3"/>
</dbReference>
<dbReference type="Proteomes" id="UP000808349">
    <property type="component" value="Unassembled WGS sequence"/>
</dbReference>